<evidence type="ECO:0000313" key="1">
    <source>
        <dbReference type="EMBL" id="DAF62977.1"/>
    </source>
</evidence>
<accession>A0A8S5TIC3</accession>
<sequence>MEVVREKIIKKAQALFTRMLALAMVLAACVLMSGCVLVDPANAVGAPFDSTKYKGKNVDEITRQLEEAGFTNIQMESDDTTLESFADEVISIKIGSNTSWNSANTWDPDVLVKVKYYNYTGIRHVDVTVDVAVGGEDGMPVFTVNTNLPDGTALYAELSFDGVLENGREDYVEMQSISVQDGTAQTEAFTRDGEPLTGNYLFSLLMLPEEQSEAVQEVIGASGEAMRGDTVASSGEYQYVHMGIEYESPIEEPEPEIEKISEEELDERFQNALVGLGDNYNVSCEGYLYTVQVWQDGLALLAAKAVAGDANAIEQWKQIADTTAQASESLGEILIISGYGEYLVQLQVMNDQNLDNYLLEAYLGMITYDCVNDG</sequence>
<dbReference type="EMBL" id="BK032830">
    <property type="protein sequence ID" value="DAF62977.1"/>
    <property type="molecule type" value="Genomic_DNA"/>
</dbReference>
<organism evidence="1">
    <name type="scientific">Caudovirales sp. ctu3532</name>
    <dbReference type="NCBI Taxonomy" id="2827639"/>
    <lineage>
        <taxon>Viruses</taxon>
        <taxon>Duplodnaviria</taxon>
        <taxon>Heunggongvirae</taxon>
        <taxon>Uroviricota</taxon>
        <taxon>Caudoviricetes</taxon>
    </lineage>
</organism>
<name>A0A8S5TIC3_9CAUD</name>
<proteinExistence type="predicted"/>
<dbReference type="PROSITE" id="PS51257">
    <property type="entry name" value="PROKAR_LIPOPROTEIN"/>
    <property type="match status" value="1"/>
</dbReference>
<protein>
    <submittedName>
        <fullName evidence="1">Uncharacterized protein</fullName>
    </submittedName>
</protein>
<reference evidence="1" key="1">
    <citation type="journal article" date="2021" name="Proc. Natl. Acad. Sci. U.S.A.">
        <title>A Catalog of Tens of Thousands of Viruses from Human Metagenomes Reveals Hidden Associations with Chronic Diseases.</title>
        <authorList>
            <person name="Tisza M.J."/>
            <person name="Buck C.B."/>
        </authorList>
    </citation>
    <scope>NUCLEOTIDE SEQUENCE</scope>
    <source>
        <strain evidence="1">Ctu3532</strain>
    </source>
</reference>